<comment type="caution">
    <text evidence="2">The sequence shown here is derived from an EMBL/GenBank/DDBJ whole genome shotgun (WGS) entry which is preliminary data.</text>
</comment>
<protein>
    <recommendedName>
        <fullName evidence="4">UrcA family protein</fullName>
    </recommendedName>
</protein>
<proteinExistence type="predicted"/>
<feature type="chain" id="PRO_5042950246" description="UrcA family protein" evidence="1">
    <location>
        <begin position="27"/>
        <end position="103"/>
    </location>
</feature>
<reference evidence="2 3" key="1">
    <citation type="journal article" date="2021" name="Arch. Microbiol.">
        <title>Harenicola maris gen. nov., sp. nov. isolated from the Sea of Japan shallow sediments.</title>
        <authorList>
            <person name="Romanenko L.A."/>
            <person name="Kurilenko V.V."/>
            <person name="Chernysheva N.Y."/>
            <person name="Tekutyeva L.A."/>
            <person name="Velansky P.V."/>
            <person name="Svetashev V.I."/>
            <person name="Isaeva M.P."/>
        </authorList>
    </citation>
    <scope>NUCLEOTIDE SEQUENCE [LARGE SCALE GENOMIC DNA]</scope>
    <source>
        <strain evidence="2 3">KMM 3653</strain>
    </source>
</reference>
<organism evidence="2 3">
    <name type="scientific">Harenicola maris</name>
    <dbReference type="NCBI Taxonomy" id="2841044"/>
    <lineage>
        <taxon>Bacteria</taxon>
        <taxon>Pseudomonadati</taxon>
        <taxon>Pseudomonadota</taxon>
        <taxon>Alphaproteobacteria</taxon>
        <taxon>Rhodobacterales</taxon>
        <taxon>Paracoccaceae</taxon>
        <taxon>Harenicola</taxon>
    </lineage>
</organism>
<dbReference type="Proteomes" id="UP001315686">
    <property type="component" value="Unassembled WGS sequence"/>
</dbReference>
<evidence type="ECO:0000313" key="3">
    <source>
        <dbReference type="Proteomes" id="UP001315686"/>
    </source>
</evidence>
<gene>
    <name evidence="2" type="ORF">IV417_03275</name>
</gene>
<dbReference type="EMBL" id="JADQAZ010000001">
    <property type="protein sequence ID" value="MBT0956396.1"/>
    <property type="molecule type" value="Genomic_DNA"/>
</dbReference>
<keyword evidence="3" id="KW-1185">Reference proteome</keyword>
<dbReference type="AlphaFoldDB" id="A0AAP2G6M6"/>
<keyword evidence="1" id="KW-0732">Signal</keyword>
<evidence type="ECO:0008006" key="4">
    <source>
        <dbReference type="Google" id="ProtNLM"/>
    </source>
</evidence>
<evidence type="ECO:0000256" key="1">
    <source>
        <dbReference type="SAM" id="SignalP"/>
    </source>
</evidence>
<sequence length="103" mass="10754">MQLSSTLRAPLMIAAALTLLPLSALAQQGGRPPAPDFGPMAKALNVSESQIENCLPRPERGKEPTRPDAASVLDCLKASNADLTREQVAGALQDFAPAPPPRG</sequence>
<evidence type="ECO:0000313" key="2">
    <source>
        <dbReference type="EMBL" id="MBT0956396.1"/>
    </source>
</evidence>
<feature type="signal peptide" evidence="1">
    <location>
        <begin position="1"/>
        <end position="26"/>
    </location>
</feature>
<name>A0AAP2G6M6_9RHOB</name>
<accession>A0AAP2G6M6</accession>
<dbReference type="RefSeq" id="WP_327792601.1">
    <property type="nucleotide sequence ID" value="NZ_JADQAZ010000001.1"/>
</dbReference>